<evidence type="ECO:0000313" key="2">
    <source>
        <dbReference type="EMBL" id="MBW71145.1"/>
    </source>
</evidence>
<keyword evidence="1" id="KW-0732">Signal</keyword>
<proteinExistence type="predicted"/>
<accession>A0A2M4D0S6</accession>
<name>A0A2M4D0S6_ANODA</name>
<protein>
    <submittedName>
        <fullName evidence="2">Putative secreted protein</fullName>
    </submittedName>
</protein>
<reference evidence="2" key="1">
    <citation type="submission" date="2018-01" db="EMBL/GenBank/DDBJ databases">
        <title>An insight into the sialome of Amazonian anophelines.</title>
        <authorList>
            <person name="Ribeiro J.M."/>
            <person name="Scarpassa V."/>
            <person name="Calvo E."/>
        </authorList>
    </citation>
    <scope>NUCLEOTIDE SEQUENCE</scope>
</reference>
<organism evidence="2">
    <name type="scientific">Anopheles darlingi</name>
    <name type="common">Mosquito</name>
    <dbReference type="NCBI Taxonomy" id="43151"/>
    <lineage>
        <taxon>Eukaryota</taxon>
        <taxon>Metazoa</taxon>
        <taxon>Ecdysozoa</taxon>
        <taxon>Arthropoda</taxon>
        <taxon>Hexapoda</taxon>
        <taxon>Insecta</taxon>
        <taxon>Pterygota</taxon>
        <taxon>Neoptera</taxon>
        <taxon>Endopterygota</taxon>
        <taxon>Diptera</taxon>
        <taxon>Nematocera</taxon>
        <taxon>Culicoidea</taxon>
        <taxon>Culicidae</taxon>
        <taxon>Anophelinae</taxon>
        <taxon>Anopheles</taxon>
    </lineage>
</organism>
<evidence type="ECO:0000256" key="1">
    <source>
        <dbReference type="SAM" id="SignalP"/>
    </source>
</evidence>
<dbReference type="EMBL" id="GGFL01006967">
    <property type="protein sequence ID" value="MBW71145.1"/>
    <property type="molecule type" value="Transcribed_RNA"/>
</dbReference>
<sequence length="241" mass="26674">MIWMRSSVMLLLVDLVIELSNMIRNCFSEFWYITFTLDISTIRKYRIDPRAATARNSSRAIMIFFSVTSEILSFWFTSSAVVFVSCSTSISASSSTSEPSVDVSRQSRLPSSSFMLRWFFITLSNSCTRSASSSDFSIKITRPSSWSSRPRIVTVKSMIDVLALISGLNGGFGSLVVMYSIKPGITSHSLSPTSTFSIEPDFIKFFSSTLSMTGSSSIPTSSISSGLPSERLSSRCVRKYL</sequence>
<feature type="chain" id="PRO_5014831158" evidence="1">
    <location>
        <begin position="19"/>
        <end position="241"/>
    </location>
</feature>
<feature type="signal peptide" evidence="1">
    <location>
        <begin position="1"/>
        <end position="18"/>
    </location>
</feature>
<dbReference type="AlphaFoldDB" id="A0A2M4D0S6"/>